<keyword evidence="3 6" id="KW-0479">Metal-binding</keyword>
<sequence length="347" mass="36155">MRALTLRGAHDAAIAETDDEPLGAGDVRVAIAQVGLCGSDTHFYAHGRIGAFRLTGPHVLGHEASGTVLETGGEVTDLVPGDRVAVEPGLWCGRCRECLAGTYNLCADMRFLGMPPHAGLARERVVLPRRAVHAVPAGMTATRAALLEPLSVAVWAVGRAAVQPGEQVLIAGAGPIGTLVARVALAQKAARVIVADVDDRRLARLAESTPGVETAHVGTGSADGAGNGFQDVAADLDCYLECSGAPTALDDGMTRLRPRGRAVLVGVPAAPTFALSSTLIRYRELTLTTVHRYAHTWPRAIELVSSDAVEVDDLVSDRYRLEEGPRALAEAAAGEVAMKAMISVGAS</sequence>
<organism evidence="9 10">
    <name type="scientific">Actinacidiphila alni</name>
    <dbReference type="NCBI Taxonomy" id="380248"/>
    <lineage>
        <taxon>Bacteria</taxon>
        <taxon>Bacillati</taxon>
        <taxon>Actinomycetota</taxon>
        <taxon>Actinomycetes</taxon>
        <taxon>Kitasatosporales</taxon>
        <taxon>Streptomycetaceae</taxon>
        <taxon>Actinacidiphila</taxon>
    </lineage>
</organism>
<evidence type="ECO:0000256" key="1">
    <source>
        <dbReference type="ARBA" id="ARBA00001947"/>
    </source>
</evidence>
<evidence type="ECO:0000259" key="7">
    <source>
        <dbReference type="Pfam" id="PF00107"/>
    </source>
</evidence>
<comment type="similarity">
    <text evidence="2 6">Belongs to the zinc-containing alcohol dehydrogenase family.</text>
</comment>
<evidence type="ECO:0000313" key="10">
    <source>
        <dbReference type="Proteomes" id="UP000199323"/>
    </source>
</evidence>
<dbReference type="GO" id="GO:0008270">
    <property type="term" value="F:zinc ion binding"/>
    <property type="evidence" value="ECO:0007669"/>
    <property type="project" value="InterPro"/>
</dbReference>
<evidence type="ECO:0000256" key="5">
    <source>
        <dbReference type="ARBA" id="ARBA00023002"/>
    </source>
</evidence>
<dbReference type="SUPFAM" id="SSF51735">
    <property type="entry name" value="NAD(P)-binding Rossmann-fold domains"/>
    <property type="match status" value="1"/>
</dbReference>
<evidence type="ECO:0000256" key="2">
    <source>
        <dbReference type="ARBA" id="ARBA00008072"/>
    </source>
</evidence>
<reference evidence="9 10" key="1">
    <citation type="submission" date="2016-10" db="EMBL/GenBank/DDBJ databases">
        <authorList>
            <person name="de Groot N.N."/>
        </authorList>
    </citation>
    <scope>NUCLEOTIDE SEQUENCE [LARGE SCALE GENOMIC DNA]</scope>
    <source>
        <strain evidence="9 10">CGMCC 4.3510</strain>
    </source>
</reference>
<dbReference type="AlphaFoldDB" id="A0A1I2IC64"/>
<dbReference type="GO" id="GO:0016491">
    <property type="term" value="F:oxidoreductase activity"/>
    <property type="evidence" value="ECO:0007669"/>
    <property type="project" value="UniProtKB-KW"/>
</dbReference>
<dbReference type="PANTHER" id="PTHR43161">
    <property type="entry name" value="SORBITOL DEHYDROGENASE"/>
    <property type="match status" value="1"/>
</dbReference>
<evidence type="ECO:0000259" key="8">
    <source>
        <dbReference type="Pfam" id="PF08240"/>
    </source>
</evidence>
<feature type="domain" description="Alcohol dehydrogenase-like N-terminal" evidence="8">
    <location>
        <begin position="23"/>
        <end position="136"/>
    </location>
</feature>
<dbReference type="Pfam" id="PF00107">
    <property type="entry name" value="ADH_zinc_N"/>
    <property type="match status" value="1"/>
</dbReference>
<comment type="cofactor">
    <cofactor evidence="1 6">
        <name>Zn(2+)</name>
        <dbReference type="ChEBI" id="CHEBI:29105"/>
    </cofactor>
</comment>
<dbReference type="PANTHER" id="PTHR43161:SF9">
    <property type="entry name" value="SORBITOL DEHYDROGENASE"/>
    <property type="match status" value="1"/>
</dbReference>
<dbReference type="Gene3D" id="3.40.50.720">
    <property type="entry name" value="NAD(P)-binding Rossmann-like Domain"/>
    <property type="match status" value="1"/>
</dbReference>
<dbReference type="EMBL" id="FONG01000013">
    <property type="protein sequence ID" value="SFF39243.1"/>
    <property type="molecule type" value="Genomic_DNA"/>
</dbReference>
<dbReference type="InterPro" id="IPR036291">
    <property type="entry name" value="NAD(P)-bd_dom_sf"/>
</dbReference>
<dbReference type="SUPFAM" id="SSF50129">
    <property type="entry name" value="GroES-like"/>
    <property type="match status" value="1"/>
</dbReference>
<name>A0A1I2IC64_9ACTN</name>
<keyword evidence="4 6" id="KW-0862">Zinc</keyword>
<protein>
    <submittedName>
        <fullName evidence="9">L-iditol 2-dehydrogenase</fullName>
    </submittedName>
</protein>
<proteinExistence type="inferred from homology"/>
<dbReference type="RefSeq" id="WP_093715289.1">
    <property type="nucleotide sequence ID" value="NZ_FONG01000013.1"/>
</dbReference>
<dbReference type="Gene3D" id="3.90.180.10">
    <property type="entry name" value="Medium-chain alcohol dehydrogenases, catalytic domain"/>
    <property type="match status" value="1"/>
</dbReference>
<evidence type="ECO:0000256" key="3">
    <source>
        <dbReference type="ARBA" id="ARBA00022723"/>
    </source>
</evidence>
<dbReference type="Pfam" id="PF08240">
    <property type="entry name" value="ADH_N"/>
    <property type="match status" value="1"/>
</dbReference>
<evidence type="ECO:0000256" key="4">
    <source>
        <dbReference type="ARBA" id="ARBA00022833"/>
    </source>
</evidence>
<accession>A0A1I2IC64</accession>
<dbReference type="InterPro" id="IPR011032">
    <property type="entry name" value="GroES-like_sf"/>
</dbReference>
<dbReference type="Proteomes" id="UP000199323">
    <property type="component" value="Unassembled WGS sequence"/>
</dbReference>
<feature type="domain" description="Alcohol dehydrogenase-like C-terminal" evidence="7">
    <location>
        <begin position="175"/>
        <end position="305"/>
    </location>
</feature>
<dbReference type="InterPro" id="IPR013154">
    <property type="entry name" value="ADH-like_N"/>
</dbReference>
<dbReference type="InterPro" id="IPR002328">
    <property type="entry name" value="ADH_Zn_CS"/>
</dbReference>
<dbReference type="STRING" id="380248.SAMN05216251_11319"/>
<dbReference type="InterPro" id="IPR013149">
    <property type="entry name" value="ADH-like_C"/>
</dbReference>
<gene>
    <name evidence="9" type="ORF">SAMN05216251_11319</name>
</gene>
<evidence type="ECO:0000256" key="6">
    <source>
        <dbReference type="RuleBase" id="RU361277"/>
    </source>
</evidence>
<keyword evidence="10" id="KW-1185">Reference proteome</keyword>
<evidence type="ECO:0000313" key="9">
    <source>
        <dbReference type="EMBL" id="SFF39243.1"/>
    </source>
</evidence>
<dbReference type="OrthoDB" id="9797931at2"/>
<keyword evidence="5" id="KW-0560">Oxidoreductase</keyword>
<dbReference type="PROSITE" id="PS00059">
    <property type="entry name" value="ADH_ZINC"/>
    <property type="match status" value="1"/>
</dbReference>